<keyword evidence="2" id="KW-1185">Reference proteome</keyword>
<reference evidence="1 2" key="1">
    <citation type="submission" date="2022-12" db="EMBL/GenBank/DDBJ databases">
        <title>Chromosome-scale assembly of the Ensete ventricosum genome.</title>
        <authorList>
            <person name="Dussert Y."/>
            <person name="Stocks J."/>
            <person name="Wendawek A."/>
            <person name="Woldeyes F."/>
            <person name="Nichols R.A."/>
            <person name="Borrell J.S."/>
        </authorList>
    </citation>
    <scope>NUCLEOTIDE SEQUENCE [LARGE SCALE GENOMIC DNA]</scope>
    <source>
        <strain evidence="2">cv. Maze</strain>
        <tissue evidence="1">Seeds</tissue>
    </source>
</reference>
<dbReference type="AlphaFoldDB" id="A0AAV8QZ13"/>
<gene>
    <name evidence="1" type="ORF">OPV22_016129</name>
</gene>
<dbReference type="EMBL" id="JAQQAF010000005">
    <property type="protein sequence ID" value="KAJ8483644.1"/>
    <property type="molecule type" value="Genomic_DNA"/>
</dbReference>
<accession>A0AAV8QZ13</accession>
<name>A0AAV8QZ13_ENSVE</name>
<dbReference type="Proteomes" id="UP001222027">
    <property type="component" value="Unassembled WGS sequence"/>
</dbReference>
<sequence length="211" mass="22517">MISGEAWVGDWYSETTVVAFGCGRIDEEDEGLKVPLAANTLQLRALLQRRISNIHLSTTSSAPRRLPSPGNTGNQNTLWRYLTNQRLPDAGEGDAAGGLGPPLADDEIAGLLVDLRVPEGGGAAEELRYPPPLETLIDGLMLSELGGIIFDRPPGAREGEGRIERMVMGGSDGDGASDFSRRAIRTAETIGLCGLLLYGPLGLRPNTRWPA</sequence>
<comment type="caution">
    <text evidence="1">The sequence shown here is derived from an EMBL/GenBank/DDBJ whole genome shotgun (WGS) entry which is preliminary data.</text>
</comment>
<protein>
    <submittedName>
        <fullName evidence="1">Uncharacterized protein</fullName>
    </submittedName>
</protein>
<proteinExistence type="predicted"/>
<organism evidence="1 2">
    <name type="scientific">Ensete ventricosum</name>
    <name type="common">Abyssinian banana</name>
    <name type="synonym">Musa ensete</name>
    <dbReference type="NCBI Taxonomy" id="4639"/>
    <lineage>
        <taxon>Eukaryota</taxon>
        <taxon>Viridiplantae</taxon>
        <taxon>Streptophyta</taxon>
        <taxon>Embryophyta</taxon>
        <taxon>Tracheophyta</taxon>
        <taxon>Spermatophyta</taxon>
        <taxon>Magnoliopsida</taxon>
        <taxon>Liliopsida</taxon>
        <taxon>Zingiberales</taxon>
        <taxon>Musaceae</taxon>
        <taxon>Ensete</taxon>
    </lineage>
</organism>
<evidence type="ECO:0000313" key="2">
    <source>
        <dbReference type="Proteomes" id="UP001222027"/>
    </source>
</evidence>
<evidence type="ECO:0000313" key="1">
    <source>
        <dbReference type="EMBL" id="KAJ8483644.1"/>
    </source>
</evidence>